<evidence type="ECO:0000256" key="1">
    <source>
        <dbReference type="SAM" id="MobiDB-lite"/>
    </source>
</evidence>
<feature type="transmembrane region" description="Helical" evidence="2">
    <location>
        <begin position="241"/>
        <end position="260"/>
    </location>
</feature>
<dbReference type="VEuPathDB" id="CryptoDB:Cvel_10271"/>
<sequence>MDANGEGAVHPSAKAKGIEEVSQQNGGAVPSRRQQQSQQLQTQQQQQAEPEHLPLSTGGFALGLLGLGRVLWLFCFVVLSFSATNATIVAAIPQFVGVLLESALIGSFVFQPEVLPSVVPSWRRVAQVAPLTIAMTASAAPFSIFSWTTGLVVAYIGAISQKVTFLWFFVLVFRQKGLPEPAWFPPTVGVGVLVLAGSFLQDGVIWLLTPALLWAAFGLTVVLLPWVIWRCWRDEAVAGDPSVFLVQAPTSFVALCWWGAFHNRPAEEEWESKLGPVGLGIAFSVGAQIAMFCMLVLAWRRREVLRGMWRDDMRHKWAGVTFPSDSTAACWLEFLLYLRKEQVPLHPVVWWIFLLYGVLVAVVVASAVLTIETRYLMYLWDLSVASLRNSQHDENTGVRGENRHATKRSDEESGEGVAFERGVGELQLERKASAQSAFSRAVGSVLSGPSSASGVPSGSVGGRDGPGKLSVKATQVAPVGLLPSASTGLGGAASSGELLLEGEKRERERGPTQAAPPVPAAQNEGTTVEALMPASTVPASSRFAFSSAARTADAQVRTKQGRESVSMFRGRGGPGLTGQGGGGALDGDTSAGVAGGGGDRERDRNIPEEDEIDAGGKSKRAGEYAGGGGGWRGSGGSGGRGSVFSISSSILTASKNFGILSAIPVSWGRARASVSSPKVMASLATSEDPKRETGMGLGGLNENGVNMDEGFDLDGGGDGDGNSSEHSEGSDKGSGGTERDENVFVDERTPVLGPQAVPVFNSAAAHGRSLQSLVGSMSESFVPYLSA</sequence>
<reference evidence="3" key="1">
    <citation type="submission" date="2014-11" db="EMBL/GenBank/DDBJ databases">
        <authorList>
            <person name="Otto D Thomas"/>
            <person name="Naeem Raeece"/>
        </authorList>
    </citation>
    <scope>NUCLEOTIDE SEQUENCE</scope>
</reference>
<feature type="region of interest" description="Disordered" evidence="1">
    <location>
        <begin position="548"/>
        <end position="639"/>
    </location>
</feature>
<feature type="transmembrane region" description="Helical" evidence="2">
    <location>
        <begin position="144"/>
        <end position="170"/>
    </location>
</feature>
<evidence type="ECO:0000313" key="3">
    <source>
        <dbReference type="EMBL" id="CEM50925.1"/>
    </source>
</evidence>
<feature type="compositionally biased region" description="Low complexity" evidence="1">
    <location>
        <begin position="34"/>
        <end position="47"/>
    </location>
</feature>
<feature type="region of interest" description="Disordered" evidence="1">
    <location>
        <begin position="503"/>
        <end position="524"/>
    </location>
</feature>
<protein>
    <submittedName>
        <fullName evidence="3">Uncharacterized protein</fullName>
    </submittedName>
</protein>
<name>A0A0G4I289_9ALVE</name>
<feature type="region of interest" description="Disordered" evidence="1">
    <location>
        <begin position="444"/>
        <end position="469"/>
    </location>
</feature>
<feature type="transmembrane region" description="Helical" evidence="2">
    <location>
        <begin position="88"/>
        <end position="110"/>
    </location>
</feature>
<feature type="region of interest" description="Disordered" evidence="1">
    <location>
        <begin position="680"/>
        <end position="751"/>
    </location>
</feature>
<feature type="transmembrane region" description="Helical" evidence="2">
    <location>
        <begin position="206"/>
        <end position="229"/>
    </location>
</feature>
<proteinExistence type="predicted"/>
<organism evidence="3">
    <name type="scientific">Chromera velia CCMP2878</name>
    <dbReference type="NCBI Taxonomy" id="1169474"/>
    <lineage>
        <taxon>Eukaryota</taxon>
        <taxon>Sar</taxon>
        <taxon>Alveolata</taxon>
        <taxon>Colpodellida</taxon>
        <taxon>Chromeraceae</taxon>
        <taxon>Chromera</taxon>
    </lineage>
</organism>
<feature type="compositionally biased region" description="Basic and acidic residues" evidence="1">
    <location>
        <begin position="391"/>
        <end position="411"/>
    </location>
</feature>
<feature type="compositionally biased region" description="Gly residues" evidence="1">
    <location>
        <begin position="624"/>
        <end position="639"/>
    </location>
</feature>
<gene>
    <name evidence="3" type="ORF">Cvel_10271</name>
</gene>
<feature type="compositionally biased region" description="Low complexity" evidence="1">
    <location>
        <begin position="444"/>
        <end position="458"/>
    </location>
</feature>
<feature type="compositionally biased region" description="Basic and acidic residues" evidence="1">
    <location>
        <begin position="598"/>
        <end position="607"/>
    </location>
</feature>
<feature type="transmembrane region" description="Helical" evidence="2">
    <location>
        <begin position="350"/>
        <end position="371"/>
    </location>
</feature>
<evidence type="ECO:0000256" key="2">
    <source>
        <dbReference type="SAM" id="Phobius"/>
    </source>
</evidence>
<feature type="transmembrane region" description="Helical" evidence="2">
    <location>
        <begin position="280"/>
        <end position="299"/>
    </location>
</feature>
<keyword evidence="2" id="KW-0812">Transmembrane</keyword>
<dbReference type="AlphaFoldDB" id="A0A0G4I289"/>
<keyword evidence="2" id="KW-0472">Membrane</keyword>
<feature type="compositionally biased region" description="Gly residues" evidence="1">
    <location>
        <begin position="570"/>
        <end position="585"/>
    </location>
</feature>
<accession>A0A0G4I289</accession>
<feature type="region of interest" description="Disordered" evidence="1">
    <location>
        <begin position="391"/>
        <end position="417"/>
    </location>
</feature>
<dbReference type="EMBL" id="CDMZ01004794">
    <property type="protein sequence ID" value="CEM50925.1"/>
    <property type="molecule type" value="Genomic_DNA"/>
</dbReference>
<feature type="transmembrane region" description="Helical" evidence="2">
    <location>
        <begin position="60"/>
        <end position="81"/>
    </location>
</feature>
<feature type="compositionally biased region" description="Basic and acidic residues" evidence="1">
    <location>
        <begin position="723"/>
        <end position="749"/>
    </location>
</feature>
<feature type="region of interest" description="Disordered" evidence="1">
    <location>
        <begin position="1"/>
        <end position="49"/>
    </location>
</feature>
<keyword evidence="2" id="KW-1133">Transmembrane helix</keyword>